<feature type="repeat" description="WD" evidence="3">
    <location>
        <begin position="432"/>
        <end position="464"/>
    </location>
</feature>
<feature type="compositionally biased region" description="Basic and acidic residues" evidence="4">
    <location>
        <begin position="94"/>
        <end position="104"/>
    </location>
</feature>
<dbReference type="PANTHER" id="PTHR14107:SF16">
    <property type="entry name" value="AT02583P"/>
    <property type="match status" value="1"/>
</dbReference>
<feature type="compositionally biased region" description="Low complexity" evidence="4">
    <location>
        <begin position="355"/>
        <end position="374"/>
    </location>
</feature>
<evidence type="ECO:0000256" key="2">
    <source>
        <dbReference type="ARBA" id="ARBA00022737"/>
    </source>
</evidence>
<name>A0AAV9IA47_9RHOD</name>
<dbReference type="SMART" id="SM00320">
    <property type="entry name" value="WD40"/>
    <property type="match status" value="5"/>
</dbReference>
<evidence type="ECO:0000256" key="4">
    <source>
        <dbReference type="SAM" id="MobiDB-lite"/>
    </source>
</evidence>
<dbReference type="SUPFAM" id="SSF50978">
    <property type="entry name" value="WD40 repeat-like"/>
    <property type="match status" value="1"/>
</dbReference>
<reference evidence="5 6" key="1">
    <citation type="submission" date="2022-07" db="EMBL/GenBank/DDBJ databases">
        <title>Genome-wide signatures of adaptation to extreme environments.</title>
        <authorList>
            <person name="Cho C.H."/>
            <person name="Yoon H.S."/>
        </authorList>
    </citation>
    <scope>NUCLEOTIDE SEQUENCE [LARGE SCALE GENOMIC DNA]</scope>
    <source>
        <strain evidence="5 6">108.79 E11</strain>
    </source>
</reference>
<evidence type="ECO:0008006" key="7">
    <source>
        <dbReference type="Google" id="ProtNLM"/>
    </source>
</evidence>
<dbReference type="InterPro" id="IPR036322">
    <property type="entry name" value="WD40_repeat_dom_sf"/>
</dbReference>
<dbReference type="PANTHER" id="PTHR14107">
    <property type="entry name" value="WD REPEAT PROTEIN"/>
    <property type="match status" value="1"/>
</dbReference>
<proteinExistence type="predicted"/>
<evidence type="ECO:0000256" key="3">
    <source>
        <dbReference type="PROSITE-ProRule" id="PRU00221"/>
    </source>
</evidence>
<keyword evidence="1 3" id="KW-0853">WD repeat</keyword>
<dbReference type="PROSITE" id="PS50294">
    <property type="entry name" value="WD_REPEATS_REGION"/>
    <property type="match status" value="1"/>
</dbReference>
<feature type="region of interest" description="Disordered" evidence="4">
    <location>
        <begin position="302"/>
        <end position="375"/>
    </location>
</feature>
<feature type="region of interest" description="Disordered" evidence="4">
    <location>
        <begin position="90"/>
        <end position="110"/>
    </location>
</feature>
<feature type="compositionally biased region" description="Polar residues" evidence="4">
    <location>
        <begin position="35"/>
        <end position="66"/>
    </location>
</feature>
<organism evidence="5 6">
    <name type="scientific">Galdieria yellowstonensis</name>
    <dbReference type="NCBI Taxonomy" id="3028027"/>
    <lineage>
        <taxon>Eukaryota</taxon>
        <taxon>Rhodophyta</taxon>
        <taxon>Bangiophyceae</taxon>
        <taxon>Galdieriales</taxon>
        <taxon>Galdieriaceae</taxon>
        <taxon>Galdieria</taxon>
    </lineage>
</organism>
<keyword evidence="6" id="KW-1185">Reference proteome</keyword>
<evidence type="ECO:0000313" key="5">
    <source>
        <dbReference type="EMBL" id="KAK4524305.1"/>
    </source>
</evidence>
<feature type="region of interest" description="Disordered" evidence="4">
    <location>
        <begin position="1"/>
        <end position="67"/>
    </location>
</feature>
<feature type="compositionally biased region" description="Polar residues" evidence="4">
    <location>
        <begin position="1"/>
        <end position="10"/>
    </location>
</feature>
<dbReference type="EMBL" id="JANCYU010000022">
    <property type="protein sequence ID" value="KAK4524305.1"/>
    <property type="molecule type" value="Genomic_DNA"/>
</dbReference>
<evidence type="ECO:0000313" key="6">
    <source>
        <dbReference type="Proteomes" id="UP001300502"/>
    </source>
</evidence>
<evidence type="ECO:0000256" key="1">
    <source>
        <dbReference type="ARBA" id="ARBA00022574"/>
    </source>
</evidence>
<dbReference type="Proteomes" id="UP001300502">
    <property type="component" value="Unassembled WGS sequence"/>
</dbReference>
<dbReference type="InterPro" id="IPR001680">
    <property type="entry name" value="WD40_rpt"/>
</dbReference>
<feature type="compositionally biased region" description="Low complexity" evidence="4">
    <location>
        <begin position="308"/>
        <end position="341"/>
    </location>
</feature>
<feature type="compositionally biased region" description="Basic and acidic residues" evidence="4">
    <location>
        <begin position="14"/>
        <end position="34"/>
    </location>
</feature>
<dbReference type="PROSITE" id="PS50082">
    <property type="entry name" value="WD_REPEATS_2"/>
    <property type="match status" value="1"/>
</dbReference>
<comment type="caution">
    <text evidence="5">The sequence shown here is derived from an EMBL/GenBank/DDBJ whole genome shotgun (WGS) entry which is preliminary data.</text>
</comment>
<protein>
    <recommendedName>
        <fullName evidence="7">Transducin family protein / WD-40 repeat family protein</fullName>
    </recommendedName>
</protein>
<gene>
    <name evidence="5" type="ORF">GAYE_SCF02G2204</name>
</gene>
<dbReference type="Gene3D" id="2.130.10.10">
    <property type="entry name" value="YVTN repeat-like/Quinoprotein amine dehydrogenase"/>
    <property type="match status" value="1"/>
</dbReference>
<sequence>MNDTSEQKPTPSSPRKEPARFFKVPGEGKYENKQSFDSSAKPHSTSSSGSKDTGNRESTTSSNAPRSNYFPYLRKVKLSVVTIPLESLTSNENPSKEAAEESSLRKIGSSTSRTFSKGALQDMETSINSVDSIISGSDASVAFVNFGNTLFAFRLNEDAEKRSTEKKEHSVLEKNLRDFTADGAVSSPSSNESVDAGSRVRTGLADGDPQLLRIFRFRDNITCHSAVCDDRNCVNVAVGFSRGEIFIYFDIFSSKTTSLVHNKEGQFNSSQVSAILWVPGSTARLVTSHSDGSVLVWEARDGMDDKSSSNNSSGSSAQEGNSNMSMETSLSNLPGSSSPSLHRSNTPRQEHSKSPKATTSTSLSASSRSLHTLTVTRPSRRRRFHPISQWYFNGSPVTDMVFSPDGSQLALTFKDGFLRICDFGREQILYSFQSYFGALLCVAWSPDGQYVATGGEDDLVSLWEPVTRQLICRMQAHSSFVSAVAFDDWLCKEGHYRLGSAGQDTKLILWDYPGLEPIHVKTQRSSRENLVETSNGDFSFQEDSATLRGRFADLEIDGQKQARNFLRAPLPLRLQQGQLGLSRSNSPLLSNSGRSPRARTGSTFTKNSVTSNVSEPLAVIPARPRAKIPFVDPLLVHVAHSEPLTDIVFFKGGILTASSSGLVKFWSRPAQSSMTPMSSNDAASRPFFRVSMEIPHVALDTE</sequence>
<dbReference type="AlphaFoldDB" id="A0AAV9IA47"/>
<feature type="region of interest" description="Disordered" evidence="4">
    <location>
        <begin position="181"/>
        <end position="201"/>
    </location>
</feature>
<dbReference type="Pfam" id="PF00400">
    <property type="entry name" value="WD40"/>
    <property type="match status" value="2"/>
</dbReference>
<dbReference type="InterPro" id="IPR015943">
    <property type="entry name" value="WD40/YVTN_repeat-like_dom_sf"/>
</dbReference>
<keyword evidence="2" id="KW-0677">Repeat</keyword>
<accession>A0AAV9IA47</accession>
<dbReference type="InterPro" id="IPR051362">
    <property type="entry name" value="WD_repeat_creC_regulators"/>
</dbReference>
<feature type="region of interest" description="Disordered" evidence="4">
    <location>
        <begin position="583"/>
        <end position="607"/>
    </location>
</feature>
<feature type="compositionally biased region" description="Low complexity" evidence="4">
    <location>
        <begin position="583"/>
        <end position="595"/>
    </location>
</feature>